<organism evidence="1 2">
    <name type="scientific">Nocardioides panacisoli</name>
    <dbReference type="NCBI Taxonomy" id="627624"/>
    <lineage>
        <taxon>Bacteria</taxon>
        <taxon>Bacillati</taxon>
        <taxon>Actinomycetota</taxon>
        <taxon>Actinomycetes</taxon>
        <taxon>Propionibacteriales</taxon>
        <taxon>Nocardioidaceae</taxon>
        <taxon>Nocardioides</taxon>
    </lineage>
</organism>
<dbReference type="InterPro" id="IPR050275">
    <property type="entry name" value="PGM_Phosphatase"/>
</dbReference>
<evidence type="ECO:0000313" key="1">
    <source>
        <dbReference type="EMBL" id="GAA3805663.1"/>
    </source>
</evidence>
<dbReference type="RefSeq" id="WP_344772315.1">
    <property type="nucleotide sequence ID" value="NZ_BAABAH010000002.1"/>
</dbReference>
<evidence type="ECO:0000313" key="2">
    <source>
        <dbReference type="Proteomes" id="UP001501821"/>
    </source>
</evidence>
<dbReference type="SMART" id="SM00855">
    <property type="entry name" value="PGAM"/>
    <property type="match status" value="1"/>
</dbReference>
<dbReference type="Proteomes" id="UP001501821">
    <property type="component" value="Unassembled WGS sequence"/>
</dbReference>
<dbReference type="PANTHER" id="PTHR48100">
    <property type="entry name" value="BROAD-SPECIFICITY PHOSPHATASE YOR283W-RELATED"/>
    <property type="match status" value="1"/>
</dbReference>
<name>A0ABP7HYX8_9ACTN</name>
<dbReference type="InterPro" id="IPR029033">
    <property type="entry name" value="His_PPase_superfam"/>
</dbReference>
<proteinExistence type="predicted"/>
<comment type="caution">
    <text evidence="1">The sequence shown here is derived from an EMBL/GenBank/DDBJ whole genome shotgun (WGS) entry which is preliminary data.</text>
</comment>
<accession>A0ABP7HYX8</accession>
<dbReference type="InterPro" id="IPR013078">
    <property type="entry name" value="His_Pase_superF_clade-1"/>
</dbReference>
<keyword evidence="2" id="KW-1185">Reference proteome</keyword>
<gene>
    <name evidence="1" type="primary">gpgP</name>
    <name evidence="1" type="ORF">GCM10022242_05960</name>
</gene>
<protein>
    <submittedName>
        <fullName evidence="1">Glucosyl-3-phosphoglycerate phosphatase</fullName>
    </submittedName>
</protein>
<dbReference type="Gene3D" id="3.40.50.1240">
    <property type="entry name" value="Phosphoglycerate mutase-like"/>
    <property type="match status" value="1"/>
</dbReference>
<dbReference type="PANTHER" id="PTHR48100:SF62">
    <property type="entry name" value="GLUCOSYL-3-PHOSPHOGLYCERATE PHOSPHATASE"/>
    <property type="match status" value="1"/>
</dbReference>
<dbReference type="CDD" id="cd07067">
    <property type="entry name" value="HP_PGM_like"/>
    <property type="match status" value="1"/>
</dbReference>
<dbReference type="SUPFAM" id="SSF53254">
    <property type="entry name" value="Phosphoglycerate mutase-like"/>
    <property type="match status" value="1"/>
</dbReference>
<dbReference type="Pfam" id="PF00300">
    <property type="entry name" value="His_Phos_1"/>
    <property type="match status" value="1"/>
</dbReference>
<sequence length="198" mass="21559">MLLRHGRTEWNASLRIQGQLQVELDAVGRAQAEAVAPAVARLDPALLWSSDLLRARATADYVAAATGLTLVEDARLREFHLGERQGLTHAEYAELAPEEFESFRAGEWQQVPGAEKVQEVADRFVACLRDLATALGAGETGVAVSHGAAIRVGLVGFLGWPLEIVRDFRALGNCNRVELVERESGRWALATYNVSAVE</sequence>
<reference evidence="2" key="1">
    <citation type="journal article" date="2019" name="Int. J. Syst. Evol. Microbiol.">
        <title>The Global Catalogue of Microorganisms (GCM) 10K type strain sequencing project: providing services to taxonomists for standard genome sequencing and annotation.</title>
        <authorList>
            <consortium name="The Broad Institute Genomics Platform"/>
            <consortium name="The Broad Institute Genome Sequencing Center for Infectious Disease"/>
            <person name="Wu L."/>
            <person name="Ma J."/>
        </authorList>
    </citation>
    <scope>NUCLEOTIDE SEQUENCE [LARGE SCALE GENOMIC DNA]</scope>
    <source>
        <strain evidence="2">JCM 16953</strain>
    </source>
</reference>
<dbReference type="EMBL" id="BAABAH010000002">
    <property type="protein sequence ID" value="GAA3805663.1"/>
    <property type="molecule type" value="Genomic_DNA"/>
</dbReference>